<keyword evidence="7" id="KW-0479">Metal-binding</keyword>
<protein>
    <submittedName>
        <fullName evidence="15">Cytochrome B562</fullName>
    </submittedName>
</protein>
<proteinExistence type="inferred from homology"/>
<evidence type="ECO:0000256" key="11">
    <source>
        <dbReference type="ARBA" id="ARBA00023136"/>
    </source>
</evidence>
<evidence type="ECO:0000256" key="7">
    <source>
        <dbReference type="ARBA" id="ARBA00022723"/>
    </source>
</evidence>
<evidence type="ECO:0000259" key="14">
    <source>
        <dbReference type="Pfam" id="PF01292"/>
    </source>
</evidence>
<comment type="caution">
    <text evidence="15">The sequence shown here is derived from an EMBL/GenBank/DDBJ whole genome shotgun (WGS) entry which is preliminary data.</text>
</comment>
<evidence type="ECO:0000256" key="3">
    <source>
        <dbReference type="ARBA" id="ARBA00022448"/>
    </source>
</evidence>
<evidence type="ECO:0000256" key="12">
    <source>
        <dbReference type="ARBA" id="ARBA00037975"/>
    </source>
</evidence>
<dbReference type="PANTHER" id="PTHR30529:SF7">
    <property type="entry name" value="CYTOCHROME B561 BACTERIAL_NI-HYDROGENASE DOMAIN-CONTAINING PROTEIN"/>
    <property type="match status" value="1"/>
</dbReference>
<dbReference type="Proteomes" id="UP000093111">
    <property type="component" value="Unassembled WGS sequence"/>
</dbReference>
<dbReference type="GO" id="GO:0005886">
    <property type="term" value="C:plasma membrane"/>
    <property type="evidence" value="ECO:0007669"/>
    <property type="project" value="UniProtKB-SubCell"/>
</dbReference>
<name>A0A1C7P4K7_9HYPH</name>
<keyword evidence="9 13" id="KW-1133">Transmembrane helix</keyword>
<keyword evidence="4" id="KW-1003">Cell membrane</keyword>
<dbReference type="RefSeq" id="WP_068953268.1">
    <property type="nucleotide sequence ID" value="NZ_LGLV01000005.1"/>
</dbReference>
<evidence type="ECO:0000256" key="1">
    <source>
        <dbReference type="ARBA" id="ARBA00001970"/>
    </source>
</evidence>
<keyword evidence="16" id="KW-1185">Reference proteome</keyword>
<evidence type="ECO:0000256" key="8">
    <source>
        <dbReference type="ARBA" id="ARBA00022982"/>
    </source>
</evidence>
<dbReference type="Gene3D" id="1.20.950.20">
    <property type="entry name" value="Transmembrane di-heme cytochromes, Chain C"/>
    <property type="match status" value="1"/>
</dbReference>
<organism evidence="15 16">
    <name type="scientific">Pararhizobium polonicum</name>
    <dbReference type="NCBI Taxonomy" id="1612624"/>
    <lineage>
        <taxon>Bacteria</taxon>
        <taxon>Pseudomonadati</taxon>
        <taxon>Pseudomonadota</taxon>
        <taxon>Alphaproteobacteria</taxon>
        <taxon>Hyphomicrobiales</taxon>
        <taxon>Rhizobiaceae</taxon>
        <taxon>Rhizobium/Agrobacterium group</taxon>
        <taxon>Pararhizobium</taxon>
    </lineage>
</organism>
<evidence type="ECO:0000256" key="9">
    <source>
        <dbReference type="ARBA" id="ARBA00022989"/>
    </source>
</evidence>
<keyword evidence="6 13" id="KW-0812">Transmembrane</keyword>
<keyword evidence="3" id="KW-0813">Transport</keyword>
<dbReference type="STRING" id="1612624.ADU59_07575"/>
<gene>
    <name evidence="15" type="ORF">ADU59_07575</name>
</gene>
<evidence type="ECO:0000256" key="4">
    <source>
        <dbReference type="ARBA" id="ARBA00022475"/>
    </source>
</evidence>
<evidence type="ECO:0000256" key="2">
    <source>
        <dbReference type="ARBA" id="ARBA00004651"/>
    </source>
</evidence>
<comment type="similarity">
    <text evidence="12">Belongs to the cytochrome b561 family.</text>
</comment>
<evidence type="ECO:0000256" key="13">
    <source>
        <dbReference type="SAM" id="Phobius"/>
    </source>
</evidence>
<sequence length="165" mass="17704">MSASFPRGYSALQICLHWAVALLVLFQLFFGESMTTVVEAAEEGGQASAQDQFLASAHHWAGWAILGLVILRLALRISAGAPKAAGAADWMSRAATVSHWLFYALLIAMPVTGLLTYFGLADLGEVHALGKPVFIVLIVIHAAAAFFHAVFLKDGTLRRMLVPAK</sequence>
<dbReference type="Pfam" id="PF01292">
    <property type="entry name" value="Ni_hydr_CYTB"/>
    <property type="match status" value="1"/>
</dbReference>
<dbReference type="PANTHER" id="PTHR30529">
    <property type="entry name" value="CYTOCHROME B561"/>
    <property type="match status" value="1"/>
</dbReference>
<dbReference type="InterPro" id="IPR011577">
    <property type="entry name" value="Cyt_b561_bac/Ni-Hgenase"/>
</dbReference>
<keyword evidence="8" id="KW-0249">Electron transport</keyword>
<keyword evidence="5" id="KW-0349">Heme</keyword>
<dbReference type="InterPro" id="IPR016174">
    <property type="entry name" value="Di-haem_cyt_TM"/>
</dbReference>
<dbReference type="GO" id="GO:0020037">
    <property type="term" value="F:heme binding"/>
    <property type="evidence" value="ECO:0007669"/>
    <property type="project" value="TreeGrafter"/>
</dbReference>
<evidence type="ECO:0000313" key="16">
    <source>
        <dbReference type="Proteomes" id="UP000093111"/>
    </source>
</evidence>
<accession>A0A1C7P4K7</accession>
<dbReference type="GO" id="GO:0009055">
    <property type="term" value="F:electron transfer activity"/>
    <property type="evidence" value="ECO:0007669"/>
    <property type="project" value="InterPro"/>
</dbReference>
<feature type="domain" description="Cytochrome b561 bacterial/Ni-hydrogenase" evidence="14">
    <location>
        <begin position="9"/>
        <end position="161"/>
    </location>
</feature>
<evidence type="ECO:0000256" key="10">
    <source>
        <dbReference type="ARBA" id="ARBA00023004"/>
    </source>
</evidence>
<keyword evidence="11 13" id="KW-0472">Membrane</keyword>
<comment type="subcellular location">
    <subcellularLocation>
        <location evidence="2">Cell membrane</location>
        <topology evidence="2">Multi-pass membrane protein</topology>
    </subcellularLocation>
</comment>
<keyword evidence="10" id="KW-0408">Iron</keyword>
<dbReference type="AlphaFoldDB" id="A0A1C7P4K7"/>
<dbReference type="InterPro" id="IPR052168">
    <property type="entry name" value="Cytochrome_b561_oxidase"/>
</dbReference>
<dbReference type="GO" id="GO:0046872">
    <property type="term" value="F:metal ion binding"/>
    <property type="evidence" value="ECO:0007669"/>
    <property type="project" value="UniProtKB-KW"/>
</dbReference>
<feature type="transmembrane region" description="Helical" evidence="13">
    <location>
        <begin position="60"/>
        <end position="79"/>
    </location>
</feature>
<feature type="transmembrane region" description="Helical" evidence="13">
    <location>
        <begin position="100"/>
        <end position="120"/>
    </location>
</feature>
<dbReference type="EMBL" id="LGLV01000005">
    <property type="protein sequence ID" value="OBZ96208.1"/>
    <property type="molecule type" value="Genomic_DNA"/>
</dbReference>
<dbReference type="SUPFAM" id="SSF81342">
    <property type="entry name" value="Transmembrane di-heme cytochromes"/>
    <property type="match status" value="1"/>
</dbReference>
<evidence type="ECO:0000256" key="6">
    <source>
        <dbReference type="ARBA" id="ARBA00022692"/>
    </source>
</evidence>
<reference evidence="15 16" key="1">
    <citation type="journal article" date="2016" name="Syst. Appl. Microbiol.">
        <title>Pararhizobium polonicum sp. nov. isolated from tumors on stone fruit rootstocks.</title>
        <authorList>
            <person name="Pulawska J."/>
            <person name="Kuzmanovic N."/>
            <person name="Willems A."/>
            <person name="Pothier J.F."/>
        </authorList>
    </citation>
    <scope>NUCLEOTIDE SEQUENCE [LARGE SCALE GENOMIC DNA]</scope>
    <source>
        <strain evidence="15 16">F5.1</strain>
    </source>
</reference>
<evidence type="ECO:0000256" key="5">
    <source>
        <dbReference type="ARBA" id="ARBA00022617"/>
    </source>
</evidence>
<dbReference type="OrthoDB" id="8156287at2"/>
<comment type="cofactor">
    <cofactor evidence="1">
        <name>heme b</name>
        <dbReference type="ChEBI" id="CHEBI:60344"/>
    </cofactor>
</comment>
<dbReference type="PATRIC" id="fig|1612624.7.peg.1597"/>
<feature type="transmembrane region" description="Helical" evidence="13">
    <location>
        <begin position="132"/>
        <end position="152"/>
    </location>
</feature>
<dbReference type="GO" id="GO:0022904">
    <property type="term" value="P:respiratory electron transport chain"/>
    <property type="evidence" value="ECO:0007669"/>
    <property type="project" value="InterPro"/>
</dbReference>
<evidence type="ECO:0000313" key="15">
    <source>
        <dbReference type="EMBL" id="OBZ96208.1"/>
    </source>
</evidence>